<evidence type="ECO:0000256" key="6">
    <source>
        <dbReference type="ARBA" id="ARBA00022741"/>
    </source>
</evidence>
<comment type="catalytic activity">
    <reaction evidence="10">
        <text>L-threonyl-[protein] + ATP = O-phospho-L-threonyl-[protein] + ADP + H(+)</text>
        <dbReference type="Rhea" id="RHEA:46608"/>
        <dbReference type="Rhea" id="RHEA-COMP:11060"/>
        <dbReference type="Rhea" id="RHEA-COMP:11605"/>
        <dbReference type="ChEBI" id="CHEBI:15378"/>
        <dbReference type="ChEBI" id="CHEBI:30013"/>
        <dbReference type="ChEBI" id="CHEBI:30616"/>
        <dbReference type="ChEBI" id="CHEBI:61977"/>
        <dbReference type="ChEBI" id="CHEBI:456216"/>
        <dbReference type="EC" id="2.7.11.1"/>
    </reaction>
</comment>
<comment type="catalytic activity">
    <reaction evidence="11">
        <text>L-seryl-[protein] + ATP = O-phospho-L-seryl-[protein] + ADP + H(+)</text>
        <dbReference type="Rhea" id="RHEA:17989"/>
        <dbReference type="Rhea" id="RHEA-COMP:9863"/>
        <dbReference type="Rhea" id="RHEA-COMP:11604"/>
        <dbReference type="ChEBI" id="CHEBI:15378"/>
        <dbReference type="ChEBI" id="CHEBI:29999"/>
        <dbReference type="ChEBI" id="CHEBI:30616"/>
        <dbReference type="ChEBI" id="CHEBI:83421"/>
        <dbReference type="ChEBI" id="CHEBI:456216"/>
        <dbReference type="EC" id="2.7.11.1"/>
    </reaction>
</comment>
<dbReference type="InterPro" id="IPR008266">
    <property type="entry name" value="Tyr_kinase_AS"/>
</dbReference>
<gene>
    <name evidence="13" type="ORF">IAA98_13960</name>
</gene>
<dbReference type="PROSITE" id="PS00109">
    <property type="entry name" value="PROTEIN_KINASE_TYR"/>
    <property type="match status" value="1"/>
</dbReference>
<accession>A0A9D1KPR6</accession>
<keyword evidence="7 13" id="KW-0418">Kinase</keyword>
<reference evidence="13" key="1">
    <citation type="submission" date="2020-10" db="EMBL/GenBank/DDBJ databases">
        <authorList>
            <person name="Gilroy R."/>
        </authorList>
    </citation>
    <scope>NUCLEOTIDE SEQUENCE</scope>
    <source>
        <strain evidence="13">ChiGjej1B1-24693</strain>
    </source>
</reference>
<dbReference type="InterPro" id="IPR018934">
    <property type="entry name" value="RIO_dom"/>
</dbReference>
<sequence>MDERSTSADLNDFSFRATPELAPDQRWSAWPDLERLCKGPEPRPEWVVTEAAAIDTELGILKTGKEADCFLLERAVPSDPSDPASPPTRSTLLVAKRYRDLDHRTFRRADSYTEGRTVRRSRDVRALNRKSHYGRQVQQGQWAIAEWAALTQLWSLGAPVPYPIQIDGTEICMEYLTDGDQTAPRLAGLRPTPDELATLYDQLVTALELITEVGLVHGDLSPYNVLVSNGRLMIIDLPQMIDLRANPNGTDFLHRDCVNMCTWFARRGLDVDPDELTARLVALAW</sequence>
<dbReference type="AlphaFoldDB" id="A0A9D1KPR6"/>
<protein>
    <recommendedName>
        <fullName evidence="2">non-specific serine/threonine protein kinase</fullName>
        <ecNumber evidence="2">2.7.11.1</ecNumber>
    </recommendedName>
</protein>
<dbReference type="EMBL" id="DVLP01000406">
    <property type="protein sequence ID" value="HIT76683.1"/>
    <property type="molecule type" value="Genomic_DNA"/>
</dbReference>
<evidence type="ECO:0000313" key="14">
    <source>
        <dbReference type="Proteomes" id="UP000886842"/>
    </source>
</evidence>
<keyword evidence="4" id="KW-0808">Transferase</keyword>
<keyword evidence="6" id="KW-0547">Nucleotide-binding</keyword>
<comment type="similarity">
    <text evidence="1">Belongs to the protein kinase superfamily. RIO-type Ser/Thr kinase family.</text>
</comment>
<evidence type="ECO:0000256" key="5">
    <source>
        <dbReference type="ARBA" id="ARBA00022723"/>
    </source>
</evidence>
<evidence type="ECO:0000256" key="11">
    <source>
        <dbReference type="ARBA" id="ARBA00048679"/>
    </source>
</evidence>
<evidence type="ECO:0000256" key="9">
    <source>
        <dbReference type="ARBA" id="ARBA00022842"/>
    </source>
</evidence>
<dbReference type="GO" id="GO:0005524">
    <property type="term" value="F:ATP binding"/>
    <property type="evidence" value="ECO:0007669"/>
    <property type="project" value="UniProtKB-KW"/>
</dbReference>
<evidence type="ECO:0000256" key="4">
    <source>
        <dbReference type="ARBA" id="ARBA00022679"/>
    </source>
</evidence>
<evidence type="ECO:0000256" key="1">
    <source>
        <dbReference type="ARBA" id="ARBA00009196"/>
    </source>
</evidence>
<name>A0A9D1KPR6_9ACTN</name>
<dbReference type="Gene3D" id="1.10.510.10">
    <property type="entry name" value="Transferase(Phosphotransferase) domain 1"/>
    <property type="match status" value="1"/>
</dbReference>
<feature type="domain" description="RIO kinase" evidence="12">
    <location>
        <begin position="12"/>
        <end position="282"/>
    </location>
</feature>
<dbReference type="InterPro" id="IPR000687">
    <property type="entry name" value="RIO_kinase"/>
</dbReference>
<dbReference type="SMART" id="SM00090">
    <property type="entry name" value="RIO"/>
    <property type="match status" value="1"/>
</dbReference>
<evidence type="ECO:0000256" key="3">
    <source>
        <dbReference type="ARBA" id="ARBA00022527"/>
    </source>
</evidence>
<evidence type="ECO:0000256" key="7">
    <source>
        <dbReference type="ARBA" id="ARBA00022777"/>
    </source>
</evidence>
<proteinExistence type="inferred from homology"/>
<evidence type="ECO:0000256" key="2">
    <source>
        <dbReference type="ARBA" id="ARBA00012513"/>
    </source>
</evidence>
<evidence type="ECO:0000256" key="8">
    <source>
        <dbReference type="ARBA" id="ARBA00022840"/>
    </source>
</evidence>
<keyword evidence="9" id="KW-0460">Magnesium</keyword>
<comment type="caution">
    <text evidence="13">The sequence shown here is derived from an EMBL/GenBank/DDBJ whole genome shotgun (WGS) entry which is preliminary data.</text>
</comment>
<dbReference type="EC" id="2.7.11.1" evidence="2"/>
<evidence type="ECO:0000256" key="10">
    <source>
        <dbReference type="ARBA" id="ARBA00047899"/>
    </source>
</evidence>
<organism evidence="13 14">
    <name type="scientific">Candidatus Avipropionibacterium avicola</name>
    <dbReference type="NCBI Taxonomy" id="2840701"/>
    <lineage>
        <taxon>Bacteria</taxon>
        <taxon>Bacillati</taxon>
        <taxon>Actinomycetota</taxon>
        <taxon>Actinomycetes</taxon>
        <taxon>Propionibacteriales</taxon>
        <taxon>Propionibacteriaceae</taxon>
        <taxon>Propionibacteriaceae incertae sedis</taxon>
        <taxon>Candidatus Avipropionibacterium</taxon>
    </lineage>
</organism>
<dbReference type="Pfam" id="PF01163">
    <property type="entry name" value="RIO1"/>
    <property type="match status" value="1"/>
</dbReference>
<dbReference type="SUPFAM" id="SSF56112">
    <property type="entry name" value="Protein kinase-like (PK-like)"/>
    <property type="match status" value="1"/>
</dbReference>
<keyword evidence="5" id="KW-0479">Metal-binding</keyword>
<dbReference type="Proteomes" id="UP000886842">
    <property type="component" value="Unassembled WGS sequence"/>
</dbReference>
<keyword evidence="3 13" id="KW-0723">Serine/threonine-protein kinase</keyword>
<keyword evidence="8" id="KW-0067">ATP-binding</keyword>
<dbReference type="Gene3D" id="3.30.200.20">
    <property type="entry name" value="Phosphorylase Kinase, domain 1"/>
    <property type="match status" value="1"/>
</dbReference>
<dbReference type="GO" id="GO:0046872">
    <property type="term" value="F:metal ion binding"/>
    <property type="evidence" value="ECO:0007669"/>
    <property type="project" value="UniProtKB-KW"/>
</dbReference>
<dbReference type="InterPro" id="IPR011009">
    <property type="entry name" value="Kinase-like_dom_sf"/>
</dbReference>
<evidence type="ECO:0000313" key="13">
    <source>
        <dbReference type="EMBL" id="HIT76683.1"/>
    </source>
</evidence>
<reference evidence="13" key="2">
    <citation type="journal article" date="2021" name="PeerJ">
        <title>Extensive microbial diversity within the chicken gut microbiome revealed by metagenomics and culture.</title>
        <authorList>
            <person name="Gilroy R."/>
            <person name="Ravi A."/>
            <person name="Getino M."/>
            <person name="Pursley I."/>
            <person name="Horton D.L."/>
            <person name="Alikhan N.F."/>
            <person name="Baker D."/>
            <person name="Gharbi K."/>
            <person name="Hall N."/>
            <person name="Watson M."/>
            <person name="Adriaenssens E.M."/>
            <person name="Foster-Nyarko E."/>
            <person name="Jarju S."/>
            <person name="Secka A."/>
            <person name="Antonio M."/>
            <person name="Oren A."/>
            <person name="Chaudhuri R.R."/>
            <person name="La Ragione R."/>
            <person name="Hildebrand F."/>
            <person name="Pallen M.J."/>
        </authorList>
    </citation>
    <scope>NUCLEOTIDE SEQUENCE</scope>
    <source>
        <strain evidence="13">ChiGjej1B1-24693</strain>
    </source>
</reference>
<dbReference type="GO" id="GO:0004674">
    <property type="term" value="F:protein serine/threonine kinase activity"/>
    <property type="evidence" value="ECO:0007669"/>
    <property type="project" value="UniProtKB-KW"/>
</dbReference>
<dbReference type="InterPro" id="IPR051272">
    <property type="entry name" value="RIO-type_Ser/Thr_kinase"/>
</dbReference>
<dbReference type="PANTHER" id="PTHR45723">
    <property type="entry name" value="SERINE/THREONINE-PROTEIN KINASE RIO1"/>
    <property type="match status" value="1"/>
</dbReference>
<evidence type="ECO:0000259" key="12">
    <source>
        <dbReference type="SMART" id="SM00090"/>
    </source>
</evidence>